<dbReference type="EMBL" id="MF459646">
    <property type="protein sequence ID" value="ASU03461.1"/>
    <property type="molecule type" value="Genomic_DNA"/>
</dbReference>
<evidence type="ECO:0000313" key="2">
    <source>
        <dbReference type="Proteomes" id="UP000225553"/>
    </source>
</evidence>
<gene>
    <name evidence="1" type="ORF">RISINGSUN_209</name>
</gene>
<proteinExistence type="predicted"/>
<name>A0A223LHG4_9CAUD</name>
<sequence>MPQVEFLYRGIVKLKGNTLHWDNVQNSISPKRTPNTIPVRVTLEHPPNYVSVTRLGRDCVGIQISDGMQTVITFIKEGVKSRCTINRGIRDPLEGWREFQVVLLSEHCKAINKLYKPMSGFLSLLMSQSPELRKSFRSWFKSGNEVFIFDCEFSTHRDKVYHFHVLIENERHPALIGLPLRRLFKKIKSIKDKGLTHEPLHS</sequence>
<dbReference type="Proteomes" id="UP000225553">
    <property type="component" value="Segment"/>
</dbReference>
<keyword evidence="2" id="KW-1185">Reference proteome</keyword>
<reference evidence="2" key="1">
    <citation type="submission" date="2017-07" db="EMBL/GenBank/DDBJ databases">
        <authorList>
            <person name="Putnam M.J."/>
            <person name="Sharma R."/>
            <person name="Kruger J.L."/>
            <person name="Berg J.A."/>
            <person name="Payne A.M."/>
            <person name="Fajardo C.P."/>
            <person name="Breakwell D.P."/>
            <person name="Hope S."/>
            <person name="Grose J.H."/>
        </authorList>
    </citation>
    <scope>NUCLEOTIDE SEQUENCE [LARGE SCALE GENOMIC DNA]</scope>
</reference>
<protein>
    <submittedName>
        <fullName evidence="1">Uncharacterized protein</fullName>
    </submittedName>
</protein>
<organism evidence="1 2">
    <name type="scientific">Erwinia phage vB_EamM_RisingSun</name>
    <dbReference type="NCBI Taxonomy" id="2026080"/>
    <lineage>
        <taxon>Viruses</taxon>
        <taxon>Duplodnaviria</taxon>
        <taxon>Heunggongvirae</taxon>
        <taxon>Uroviricota</taxon>
        <taxon>Caudoviricetes</taxon>
        <taxon>Chimalliviridae</taxon>
        <taxon>Risingsunvirus</taxon>
        <taxon>Risingsunvirus risingsun</taxon>
    </lineage>
</organism>
<evidence type="ECO:0000313" key="1">
    <source>
        <dbReference type="EMBL" id="ASU03461.1"/>
    </source>
</evidence>
<accession>A0A223LHG4</accession>